<evidence type="ECO:0000313" key="3">
    <source>
        <dbReference type="Proteomes" id="UP001190700"/>
    </source>
</evidence>
<gene>
    <name evidence="2" type="ORF">CYMTET_55288</name>
</gene>
<feature type="compositionally biased region" description="Basic and acidic residues" evidence="1">
    <location>
        <begin position="226"/>
        <end position="235"/>
    </location>
</feature>
<feature type="region of interest" description="Disordered" evidence="1">
    <location>
        <begin position="493"/>
        <end position="559"/>
    </location>
</feature>
<name>A0AAE0EMY6_9CHLO</name>
<feature type="region of interest" description="Disordered" evidence="1">
    <location>
        <begin position="220"/>
        <end position="271"/>
    </location>
</feature>
<protein>
    <submittedName>
        <fullName evidence="2">Uncharacterized protein</fullName>
    </submittedName>
</protein>
<dbReference type="EMBL" id="LGRX02035490">
    <property type="protein sequence ID" value="KAK3234458.1"/>
    <property type="molecule type" value="Genomic_DNA"/>
</dbReference>
<sequence length="855" mass="92845">MPDHKQYEFTLEAAGGKEKVLAIPGAKSVTGSEEWRTEVSTLAESVQTMIDKLSKAKGRAWDLDVLDERSKVWKYTSPALLIGGIRGRRNRVEDHSSGDDDESDSPGPGHGKRKRENSSNKGKRKSRGKSHPCQKDIMYTADRVVEKVTCRNKSTGKSAAVFPASLSLSDINKCYQYFRGNFKSTEAKALGVKDFKRILRRGCYNLTNAEIGGKKEDREYDVEQATDGKKIKVEKMPAPTEHDSDDSQSPRKVPPEFLPDPTPEPGVEAAPAPVAVVAAAVPPSEYEVQVAEQRQKVNEELQRRLQNMRDLGVPVDLLDGKGGTASKIPSPKAVQSAPDPPEKSAARAKAKAKPTAAEPDPAAAKAKSTAAKAISTAAKAKSTAPDANAFPEPPKRKYLAEDLNQYSRFFSSSEMKSTADKLVKEKINGKTLVSSGDLVGRVCQEAFGTGTNKRWCKTVFRMHRIRWGGLYRMLRQNRELEKDIKLALTGGASGVCAESPAPKPASMNCGKAIENADEDSDGSDSEAEQDDVKGAEQDSSDSDADQEEANLAAGKDYPLQHRCSPPTAWKKNNLLESVLTTPYEISVAMQGHEGVGLDKEYILAKSLHSELSAKVVAVVTGSGSSESWEEVHSESLDADIQQFRTVLAEEVDTRMLSLTPDTILALKMNPGIDTSVGGVIFQDKVATAELMEAEYNRQLRYRGAYLLGKESSLVVGGGITKATRVRESAGGQHGGGQRGDSGAAKRQKTLAELSEACFAPRVLAGEVQGGAQEPSTTLNEKIRFEKEVFESVSKSALVNPKYTDAITKEFLQMDFYKDYEAQIPIHVAVFFADCVSKKMRIGKCGTGLQWCGISA</sequence>
<evidence type="ECO:0000313" key="2">
    <source>
        <dbReference type="EMBL" id="KAK3234458.1"/>
    </source>
</evidence>
<reference evidence="2 3" key="1">
    <citation type="journal article" date="2015" name="Genome Biol. Evol.">
        <title>Comparative Genomics of a Bacterivorous Green Alga Reveals Evolutionary Causalities and Consequences of Phago-Mixotrophic Mode of Nutrition.</title>
        <authorList>
            <person name="Burns J.A."/>
            <person name="Paasch A."/>
            <person name="Narechania A."/>
            <person name="Kim E."/>
        </authorList>
    </citation>
    <scope>NUCLEOTIDE SEQUENCE [LARGE SCALE GENOMIC DNA]</scope>
    <source>
        <strain evidence="2 3">PLY_AMNH</strain>
    </source>
</reference>
<feature type="compositionally biased region" description="Acidic residues" evidence="1">
    <location>
        <begin position="538"/>
        <end position="548"/>
    </location>
</feature>
<dbReference type="Proteomes" id="UP001190700">
    <property type="component" value="Unassembled WGS sequence"/>
</dbReference>
<organism evidence="2 3">
    <name type="scientific">Cymbomonas tetramitiformis</name>
    <dbReference type="NCBI Taxonomy" id="36881"/>
    <lineage>
        <taxon>Eukaryota</taxon>
        <taxon>Viridiplantae</taxon>
        <taxon>Chlorophyta</taxon>
        <taxon>Pyramimonadophyceae</taxon>
        <taxon>Pyramimonadales</taxon>
        <taxon>Pyramimonadaceae</taxon>
        <taxon>Cymbomonas</taxon>
    </lineage>
</organism>
<proteinExistence type="predicted"/>
<evidence type="ECO:0000256" key="1">
    <source>
        <dbReference type="SAM" id="MobiDB-lite"/>
    </source>
</evidence>
<feature type="region of interest" description="Disordered" evidence="1">
    <location>
        <begin position="725"/>
        <end position="745"/>
    </location>
</feature>
<feature type="region of interest" description="Disordered" evidence="1">
    <location>
        <begin position="90"/>
        <end position="136"/>
    </location>
</feature>
<keyword evidence="3" id="KW-1185">Reference proteome</keyword>
<comment type="caution">
    <text evidence="2">The sequence shown here is derived from an EMBL/GenBank/DDBJ whole genome shotgun (WGS) entry which is preliminary data.</text>
</comment>
<feature type="region of interest" description="Disordered" evidence="1">
    <location>
        <begin position="317"/>
        <end position="370"/>
    </location>
</feature>
<feature type="compositionally biased region" description="Basic residues" evidence="1">
    <location>
        <begin position="110"/>
        <end position="132"/>
    </location>
</feature>
<feature type="compositionally biased region" description="Acidic residues" evidence="1">
    <location>
        <begin position="515"/>
        <end position="529"/>
    </location>
</feature>
<dbReference type="AlphaFoldDB" id="A0AAE0EMY6"/>
<accession>A0AAE0EMY6</accession>
<feature type="compositionally biased region" description="Low complexity" evidence="1">
    <location>
        <begin position="353"/>
        <end position="370"/>
    </location>
</feature>